<proteinExistence type="predicted"/>
<gene>
    <name evidence="3" type="ORF">D7V88_31655</name>
</gene>
<evidence type="ECO:0000256" key="1">
    <source>
        <dbReference type="SAM" id="MobiDB-lite"/>
    </source>
</evidence>
<dbReference type="OrthoDB" id="5478722at2"/>
<keyword evidence="4" id="KW-1185">Reference proteome</keyword>
<reference evidence="4" key="1">
    <citation type="submission" date="2018-09" db="EMBL/GenBank/DDBJ databases">
        <authorList>
            <person name="Livingstone P.G."/>
            <person name="Whitworth D.E."/>
        </authorList>
    </citation>
    <scope>NUCLEOTIDE SEQUENCE [LARGE SCALE GENOMIC DNA]</scope>
    <source>
        <strain evidence="4">CA054A</strain>
    </source>
</reference>
<dbReference type="RefSeq" id="WP_120544346.1">
    <property type="nucleotide sequence ID" value="NZ_RAVZ01000294.1"/>
</dbReference>
<feature type="region of interest" description="Disordered" evidence="1">
    <location>
        <begin position="1"/>
        <end position="68"/>
    </location>
</feature>
<dbReference type="InterPro" id="IPR039564">
    <property type="entry name" value="Peptidase_C39-like"/>
</dbReference>
<feature type="compositionally biased region" description="Pro residues" evidence="1">
    <location>
        <begin position="19"/>
        <end position="37"/>
    </location>
</feature>
<evidence type="ECO:0000313" key="3">
    <source>
        <dbReference type="EMBL" id="RKG76884.1"/>
    </source>
</evidence>
<evidence type="ECO:0000259" key="2">
    <source>
        <dbReference type="Pfam" id="PF13529"/>
    </source>
</evidence>
<organism evidence="3 4">
    <name type="scientific">Corallococcus terminator</name>
    <dbReference type="NCBI Taxonomy" id="2316733"/>
    <lineage>
        <taxon>Bacteria</taxon>
        <taxon>Pseudomonadati</taxon>
        <taxon>Myxococcota</taxon>
        <taxon>Myxococcia</taxon>
        <taxon>Myxococcales</taxon>
        <taxon>Cystobacterineae</taxon>
        <taxon>Myxococcaceae</taxon>
        <taxon>Corallococcus</taxon>
    </lineage>
</organism>
<name>A0A3A8IAL7_9BACT</name>
<comment type="caution">
    <text evidence="3">The sequence shown here is derived from an EMBL/GenBank/DDBJ whole genome shotgun (WGS) entry which is preliminary data.</text>
</comment>
<dbReference type="Pfam" id="PF13529">
    <property type="entry name" value="Peptidase_C39_2"/>
    <property type="match status" value="1"/>
</dbReference>
<dbReference type="EMBL" id="RAVZ01000294">
    <property type="protein sequence ID" value="RKG76884.1"/>
    <property type="molecule type" value="Genomic_DNA"/>
</dbReference>
<accession>A0A3A8IAL7</accession>
<dbReference type="Gene3D" id="3.90.70.10">
    <property type="entry name" value="Cysteine proteinases"/>
    <property type="match status" value="1"/>
</dbReference>
<dbReference type="Proteomes" id="UP000268094">
    <property type="component" value="Unassembled WGS sequence"/>
</dbReference>
<protein>
    <recommendedName>
        <fullName evidence="2">Peptidase C39-like domain-containing protein</fullName>
    </recommendedName>
</protein>
<feature type="domain" description="Peptidase C39-like" evidence="2">
    <location>
        <begin position="166"/>
        <end position="320"/>
    </location>
</feature>
<evidence type="ECO:0000313" key="4">
    <source>
        <dbReference type="Proteomes" id="UP000268094"/>
    </source>
</evidence>
<sequence length="352" mass="37645">MKLQRNLVTPKVSQFQPAQPQPPPGALSRPSIPPPAPFARDAFEPRPSTNILKPRLEGAPRGSSTVVSRYEGTGATSNAGRILRNTRLQTFLAEHPGIKTAQDLIDYSSAKDLKFHELCAQLGLNDDELAGSRSVNLSEYVYAGPLLAPNLPSTVKAANDFFITQFQTDEFNPEGGTSTRNCGPTSLAMALRAQGKMPEDLSPEQQIDYARGLMYPNAEGSMVEVNGQQYRVLDQDGTNTDISAVTSAAESVGAGGSQATGWGALDDALASGKTVVCPGNVGSAWSESFPDEDAYHLEGDGHFMAVLGRTAEGKYLVADPLYPDGVVEMTRAQLEPFFRLNTSHEPVFAAIG</sequence>
<dbReference type="AlphaFoldDB" id="A0A3A8IAL7"/>